<sequence length="143" mass="15644">MKRMMRRVICLAGLGMLLGGFVHGEDGNKQPEPIIVKKILSVDYSIQKINPPNLVVSVVGQVPTGGYTKPTLVRTIYVTPPEDGIQEYTLMVVPPTGVVTNALAKVKAEDTWKGYTKEAPWVKGVRILGVGKGILEKRFTDPK</sequence>
<keyword evidence="1" id="KW-0732">Signal</keyword>
<dbReference type="InParanoid" id="A0A6C2YIK0"/>
<dbReference type="RefSeq" id="WP_162656069.1">
    <property type="nucleotide sequence ID" value="NZ_LR593887.1"/>
</dbReference>
<name>A0A6C2YIK0_9BACT</name>
<evidence type="ECO:0000313" key="3">
    <source>
        <dbReference type="Proteomes" id="UP000464378"/>
    </source>
</evidence>
<proteinExistence type="predicted"/>
<feature type="chain" id="PRO_5036383841" evidence="1">
    <location>
        <begin position="25"/>
        <end position="143"/>
    </location>
</feature>
<evidence type="ECO:0000313" key="2">
    <source>
        <dbReference type="EMBL" id="VIP00905.1"/>
    </source>
</evidence>
<feature type="signal peptide" evidence="1">
    <location>
        <begin position="1"/>
        <end position="24"/>
    </location>
</feature>
<dbReference type="AlphaFoldDB" id="A0A6C2YIK0"/>
<keyword evidence="3" id="KW-1185">Reference proteome</keyword>
<gene>
    <name evidence="2" type="ORF">GMBLW1_30550</name>
</gene>
<evidence type="ECO:0000256" key="1">
    <source>
        <dbReference type="SAM" id="SignalP"/>
    </source>
</evidence>
<organism evidence="2">
    <name type="scientific">Tuwongella immobilis</name>
    <dbReference type="NCBI Taxonomy" id="692036"/>
    <lineage>
        <taxon>Bacteria</taxon>
        <taxon>Pseudomonadati</taxon>
        <taxon>Planctomycetota</taxon>
        <taxon>Planctomycetia</taxon>
        <taxon>Gemmatales</taxon>
        <taxon>Gemmataceae</taxon>
        <taxon>Tuwongella</taxon>
    </lineage>
</organism>
<accession>A0A6C2YIK0</accession>
<dbReference type="KEGG" id="tim:GMBLW1_30550"/>
<dbReference type="EMBL" id="LR593887">
    <property type="protein sequence ID" value="VTR97228.1"/>
    <property type="molecule type" value="Genomic_DNA"/>
</dbReference>
<dbReference type="EMBL" id="LR586016">
    <property type="protein sequence ID" value="VIP00905.1"/>
    <property type="molecule type" value="Genomic_DNA"/>
</dbReference>
<reference evidence="2" key="1">
    <citation type="submission" date="2019-04" db="EMBL/GenBank/DDBJ databases">
        <authorList>
            <consortium name="Science for Life Laboratories"/>
        </authorList>
    </citation>
    <scope>NUCLEOTIDE SEQUENCE</scope>
    <source>
        <strain evidence="2">MBLW1</strain>
    </source>
</reference>
<protein>
    <submittedName>
        <fullName evidence="2">Uncharacterized protein</fullName>
    </submittedName>
</protein>
<dbReference type="Proteomes" id="UP000464378">
    <property type="component" value="Chromosome"/>
</dbReference>